<dbReference type="PANTHER" id="PTHR37422">
    <property type="entry name" value="TEICHURONIC ACID BIOSYNTHESIS PROTEIN TUAE"/>
    <property type="match status" value="1"/>
</dbReference>
<organism evidence="7 8">
    <name type="scientific">Rhodanobacter soli</name>
    <dbReference type="NCBI Taxonomy" id="590609"/>
    <lineage>
        <taxon>Bacteria</taxon>
        <taxon>Pseudomonadati</taxon>
        <taxon>Pseudomonadota</taxon>
        <taxon>Gammaproteobacteria</taxon>
        <taxon>Lysobacterales</taxon>
        <taxon>Rhodanobacteraceae</taxon>
        <taxon>Rhodanobacter</taxon>
    </lineage>
</organism>
<feature type="transmembrane region" description="Helical" evidence="5">
    <location>
        <begin position="154"/>
        <end position="172"/>
    </location>
</feature>
<keyword evidence="7" id="KW-0808">Transferase</keyword>
<dbReference type="EC" id="2.4.1.-" evidence="7"/>
<feature type="transmembrane region" description="Helical" evidence="5">
    <location>
        <begin position="401"/>
        <end position="418"/>
    </location>
</feature>
<keyword evidence="8" id="KW-1185">Reference proteome</keyword>
<comment type="subcellular location">
    <subcellularLocation>
        <location evidence="1">Membrane</location>
        <topology evidence="1">Multi-pass membrane protein</topology>
    </subcellularLocation>
</comment>
<feature type="domain" description="O-antigen ligase-related" evidence="6">
    <location>
        <begin position="189"/>
        <end position="349"/>
    </location>
</feature>
<evidence type="ECO:0000256" key="3">
    <source>
        <dbReference type="ARBA" id="ARBA00022989"/>
    </source>
</evidence>
<keyword evidence="7" id="KW-0436">Ligase</keyword>
<feature type="transmembrane region" description="Helical" evidence="5">
    <location>
        <begin position="119"/>
        <end position="139"/>
    </location>
</feature>
<feature type="transmembrane region" description="Helical" evidence="5">
    <location>
        <begin position="91"/>
        <end position="112"/>
    </location>
</feature>
<dbReference type="Proteomes" id="UP001549251">
    <property type="component" value="Unassembled WGS sequence"/>
</dbReference>
<comment type="caution">
    <text evidence="7">The sequence shown here is derived from an EMBL/GenBank/DDBJ whole genome shotgun (WGS) entry which is preliminary data.</text>
</comment>
<reference evidence="7 8" key="1">
    <citation type="submission" date="2024-06" db="EMBL/GenBank/DDBJ databases">
        <title>Sorghum-associated microbial communities from plants grown in Nebraska, USA.</title>
        <authorList>
            <person name="Schachtman D."/>
        </authorList>
    </citation>
    <scope>NUCLEOTIDE SEQUENCE [LARGE SCALE GENOMIC DNA]</scope>
    <source>
        <strain evidence="7 8">1757</strain>
    </source>
</reference>
<feature type="transmembrane region" description="Helical" evidence="5">
    <location>
        <begin position="40"/>
        <end position="55"/>
    </location>
</feature>
<proteinExistence type="predicted"/>
<dbReference type="InterPro" id="IPR007016">
    <property type="entry name" value="O-antigen_ligase-rel_domated"/>
</dbReference>
<dbReference type="GO" id="GO:0016874">
    <property type="term" value="F:ligase activity"/>
    <property type="evidence" value="ECO:0007669"/>
    <property type="project" value="UniProtKB-KW"/>
</dbReference>
<dbReference type="InterPro" id="IPR051533">
    <property type="entry name" value="WaaL-like"/>
</dbReference>
<dbReference type="PANTHER" id="PTHR37422:SF13">
    <property type="entry name" value="LIPOPOLYSACCHARIDE BIOSYNTHESIS PROTEIN PA4999-RELATED"/>
    <property type="match status" value="1"/>
</dbReference>
<feature type="transmembrane region" description="Helical" evidence="5">
    <location>
        <begin position="370"/>
        <end position="395"/>
    </location>
</feature>
<evidence type="ECO:0000256" key="5">
    <source>
        <dbReference type="SAM" id="Phobius"/>
    </source>
</evidence>
<feature type="transmembrane region" description="Helical" evidence="5">
    <location>
        <begin position="207"/>
        <end position="223"/>
    </location>
</feature>
<feature type="transmembrane region" description="Helical" evidence="5">
    <location>
        <begin position="337"/>
        <end position="358"/>
    </location>
</feature>
<protein>
    <submittedName>
        <fullName evidence="7">O-antigen ligase</fullName>
        <ecNumber evidence="7">2.4.1.-</ecNumber>
    </submittedName>
</protein>
<keyword evidence="2 5" id="KW-0812">Transmembrane</keyword>
<evidence type="ECO:0000259" key="6">
    <source>
        <dbReference type="Pfam" id="PF04932"/>
    </source>
</evidence>
<sequence length="424" mass="46440">MVRQAPHVREHPASWQIWTASLLLAVMPLCFAVSGRLKTVPMVLLFVAGLILLVTRAETRHACRLVWPVAAACALRLLYDIGNFLGHRLDWTTLDLPAQTLLFLGIAAVFTLPLKPRVIAIGFSLTTLLLGAASLYQRYVLGADRPYGLNGGDWAAVEFAMYLLVLALLSMLQALRPGTRRGDRWLHVAAVVVGLYGAVLTQSRGPLLSFAPIYLGLMLWYAMRSRRWRRMLALFAVTVLGMLAITATLHHEMVERLTDVPAEIASFNTGNSSDAAGAVGERLEMWRAAWQAFLEHPLAGIGLDQFGVYVREQVAVGNASPLIAKYVHPHSEYLESLVAGGLPALLVLLLFLAVPLVFFARHLNHAQEPVATAAAAGLMVIGMYGLCAFSDNVFYRAMPQSLYLFLVLGLAFSIGRLLHNAPPR</sequence>
<evidence type="ECO:0000313" key="7">
    <source>
        <dbReference type="EMBL" id="MET4569184.1"/>
    </source>
</evidence>
<accession>A0ABV2PVW6</accession>
<feature type="transmembrane region" description="Helical" evidence="5">
    <location>
        <begin position="12"/>
        <end position="34"/>
    </location>
</feature>
<dbReference type="Pfam" id="PF04932">
    <property type="entry name" value="Wzy_C"/>
    <property type="match status" value="1"/>
</dbReference>
<dbReference type="GO" id="GO:0016757">
    <property type="term" value="F:glycosyltransferase activity"/>
    <property type="evidence" value="ECO:0007669"/>
    <property type="project" value="UniProtKB-KW"/>
</dbReference>
<keyword evidence="7" id="KW-0328">Glycosyltransferase</keyword>
<name>A0ABV2PVW6_9GAMM</name>
<evidence type="ECO:0000256" key="4">
    <source>
        <dbReference type="ARBA" id="ARBA00023136"/>
    </source>
</evidence>
<dbReference type="EMBL" id="JBEPSD010000001">
    <property type="protein sequence ID" value="MET4569184.1"/>
    <property type="molecule type" value="Genomic_DNA"/>
</dbReference>
<keyword evidence="4 5" id="KW-0472">Membrane</keyword>
<keyword evidence="3 5" id="KW-1133">Transmembrane helix</keyword>
<feature type="transmembrane region" description="Helical" evidence="5">
    <location>
        <begin position="232"/>
        <end position="251"/>
    </location>
</feature>
<feature type="transmembrane region" description="Helical" evidence="5">
    <location>
        <begin position="62"/>
        <end position="79"/>
    </location>
</feature>
<gene>
    <name evidence="7" type="ORF">ABIE04_001511</name>
</gene>
<evidence type="ECO:0000313" key="8">
    <source>
        <dbReference type="Proteomes" id="UP001549251"/>
    </source>
</evidence>
<evidence type="ECO:0000256" key="2">
    <source>
        <dbReference type="ARBA" id="ARBA00022692"/>
    </source>
</evidence>
<feature type="transmembrane region" description="Helical" evidence="5">
    <location>
        <begin position="184"/>
        <end position="201"/>
    </location>
</feature>
<evidence type="ECO:0000256" key="1">
    <source>
        <dbReference type="ARBA" id="ARBA00004141"/>
    </source>
</evidence>